<protein>
    <submittedName>
        <fullName evidence="1">Uncharacterized protein</fullName>
    </submittedName>
</protein>
<reference evidence="1 2" key="1">
    <citation type="submission" date="2020-08" db="EMBL/GenBank/DDBJ databases">
        <title>Sphingobacterium sp. DN04309 isolated from aquaculture water.</title>
        <authorList>
            <person name="Zhang M."/>
        </authorList>
    </citation>
    <scope>NUCLEOTIDE SEQUENCE [LARGE SCALE GENOMIC DNA]</scope>
    <source>
        <strain evidence="1 2">DN04309</strain>
    </source>
</reference>
<accession>A0ABR7YD54</accession>
<name>A0ABR7YD54_9SPHI</name>
<dbReference type="EMBL" id="JACOIJ010000009">
    <property type="protein sequence ID" value="MBD1429227.1"/>
    <property type="molecule type" value="Genomic_DNA"/>
</dbReference>
<dbReference type="Proteomes" id="UP000651271">
    <property type="component" value="Unassembled WGS sequence"/>
</dbReference>
<sequence>MTIKNKKYLQQLQEKVNLMKERISEMKLLALTNGTVFSEFDPTRCKENEIVFVMNRKETIMTREEVLNILQLN</sequence>
<organism evidence="1 2">
    <name type="scientific">Sphingobacterium litopenaei</name>
    <dbReference type="NCBI Taxonomy" id="2763500"/>
    <lineage>
        <taxon>Bacteria</taxon>
        <taxon>Pseudomonadati</taxon>
        <taxon>Bacteroidota</taxon>
        <taxon>Sphingobacteriia</taxon>
        <taxon>Sphingobacteriales</taxon>
        <taxon>Sphingobacteriaceae</taxon>
        <taxon>Sphingobacterium</taxon>
    </lineage>
</organism>
<dbReference type="RefSeq" id="WP_190301822.1">
    <property type="nucleotide sequence ID" value="NZ_JACOIJ010000009.1"/>
</dbReference>
<evidence type="ECO:0000313" key="1">
    <source>
        <dbReference type="EMBL" id="MBD1429227.1"/>
    </source>
</evidence>
<keyword evidence="2" id="KW-1185">Reference proteome</keyword>
<proteinExistence type="predicted"/>
<evidence type="ECO:0000313" key="2">
    <source>
        <dbReference type="Proteomes" id="UP000651271"/>
    </source>
</evidence>
<comment type="caution">
    <text evidence="1">The sequence shown here is derived from an EMBL/GenBank/DDBJ whole genome shotgun (WGS) entry which is preliminary data.</text>
</comment>
<gene>
    <name evidence="1" type="ORF">H8B04_06550</name>
</gene>